<sequence>MRTESACAGEVTTTVDTAEQTAATVSAEMRAVFLLGKEIPPGTCVGAGTRVERKRERTANATGGGGGDARSGRRTTVRESIVLPPRFLRASISSLPRPLVKVSARRRPRGGREPGGMGGNPSRLSRCRV</sequence>
<name>A0A918Q6B9_9ACTN</name>
<accession>A0A918Q6B9</accession>
<reference evidence="2" key="2">
    <citation type="submission" date="2020-09" db="EMBL/GenBank/DDBJ databases">
        <authorList>
            <person name="Sun Q."/>
            <person name="Ohkuma M."/>
        </authorList>
    </citation>
    <scope>NUCLEOTIDE SEQUENCE</scope>
    <source>
        <strain evidence="2">JCM 4815</strain>
    </source>
</reference>
<dbReference type="Proteomes" id="UP000622166">
    <property type="component" value="Unassembled WGS sequence"/>
</dbReference>
<proteinExistence type="predicted"/>
<evidence type="ECO:0000313" key="2">
    <source>
        <dbReference type="EMBL" id="GGZ33527.1"/>
    </source>
</evidence>
<keyword evidence="3" id="KW-1185">Reference proteome</keyword>
<feature type="region of interest" description="Disordered" evidence="1">
    <location>
        <begin position="99"/>
        <end position="129"/>
    </location>
</feature>
<protein>
    <submittedName>
        <fullName evidence="2">Uncharacterized protein</fullName>
    </submittedName>
</protein>
<gene>
    <name evidence="2" type="ORF">GCM10010365_62930</name>
</gene>
<evidence type="ECO:0000256" key="1">
    <source>
        <dbReference type="SAM" id="MobiDB-lite"/>
    </source>
</evidence>
<dbReference type="AlphaFoldDB" id="A0A918Q6B9"/>
<organism evidence="2 3">
    <name type="scientific">Streptomyces poonensis</name>
    <dbReference type="NCBI Taxonomy" id="68255"/>
    <lineage>
        <taxon>Bacteria</taxon>
        <taxon>Bacillati</taxon>
        <taxon>Actinomycetota</taxon>
        <taxon>Actinomycetes</taxon>
        <taxon>Kitasatosporales</taxon>
        <taxon>Streptomycetaceae</taxon>
        <taxon>Streptomyces</taxon>
    </lineage>
</organism>
<evidence type="ECO:0000313" key="3">
    <source>
        <dbReference type="Proteomes" id="UP000622166"/>
    </source>
</evidence>
<reference evidence="2" key="1">
    <citation type="journal article" date="2014" name="Int. J. Syst. Evol. Microbiol.">
        <title>Complete genome sequence of Corynebacterium casei LMG S-19264T (=DSM 44701T), isolated from a smear-ripened cheese.</title>
        <authorList>
            <consortium name="US DOE Joint Genome Institute (JGI-PGF)"/>
            <person name="Walter F."/>
            <person name="Albersmeier A."/>
            <person name="Kalinowski J."/>
            <person name="Ruckert C."/>
        </authorList>
    </citation>
    <scope>NUCLEOTIDE SEQUENCE</scope>
    <source>
        <strain evidence="2">JCM 4815</strain>
    </source>
</reference>
<comment type="caution">
    <text evidence="2">The sequence shown here is derived from an EMBL/GenBank/DDBJ whole genome shotgun (WGS) entry which is preliminary data.</text>
</comment>
<feature type="region of interest" description="Disordered" evidence="1">
    <location>
        <begin position="51"/>
        <end position="78"/>
    </location>
</feature>
<dbReference type="EMBL" id="BMVW01000017">
    <property type="protein sequence ID" value="GGZ33527.1"/>
    <property type="molecule type" value="Genomic_DNA"/>
</dbReference>